<name>A0A7C8Z1R0_OPUST</name>
<proteinExistence type="predicted"/>
<reference evidence="1" key="2">
    <citation type="submission" date="2020-07" db="EMBL/GenBank/DDBJ databases">
        <authorList>
            <person name="Vera ALvarez R."/>
            <person name="Arias-Moreno D.M."/>
            <person name="Jimenez-Jacinto V."/>
            <person name="Jimenez-Bremont J.F."/>
            <person name="Swaminathan K."/>
            <person name="Moose S.P."/>
            <person name="Guerrero-Gonzalez M.L."/>
            <person name="Marino-Ramirez L."/>
            <person name="Landsman D."/>
            <person name="Rodriguez-Kessler M."/>
            <person name="Delgado-Sanchez P."/>
        </authorList>
    </citation>
    <scope>NUCLEOTIDE SEQUENCE</scope>
    <source>
        <tissue evidence="1">Cladode</tissue>
    </source>
</reference>
<accession>A0A7C8Z1R0</accession>
<reference evidence="1" key="1">
    <citation type="journal article" date="2013" name="J. Plant Res.">
        <title>Effect of fungi and light on seed germination of three Opuntia species from semiarid lands of central Mexico.</title>
        <authorList>
            <person name="Delgado-Sanchez P."/>
            <person name="Jimenez-Bremont J.F."/>
            <person name="Guerrero-Gonzalez Mde L."/>
            <person name="Flores J."/>
        </authorList>
    </citation>
    <scope>NUCLEOTIDE SEQUENCE</scope>
    <source>
        <tissue evidence="1">Cladode</tissue>
    </source>
</reference>
<protein>
    <submittedName>
        <fullName evidence="1">Uncharacterized protein</fullName>
    </submittedName>
</protein>
<sequence>MCNLVHFHNPKFGEERVYSATFFVLFNMKICCSNRKLHRKRLAWSPTLTGIPIFWYALISPPSPAVTITSPHALACIVSPPWLALPSNQDHPWAHEDDEP</sequence>
<dbReference type="EMBL" id="GISG01081321">
    <property type="protein sequence ID" value="MBA4632196.1"/>
    <property type="molecule type" value="Transcribed_RNA"/>
</dbReference>
<evidence type="ECO:0000313" key="1">
    <source>
        <dbReference type="EMBL" id="MBA4632196.1"/>
    </source>
</evidence>
<organism evidence="1">
    <name type="scientific">Opuntia streptacantha</name>
    <name type="common">Prickly pear cactus</name>
    <name type="synonym">Opuntia cardona</name>
    <dbReference type="NCBI Taxonomy" id="393608"/>
    <lineage>
        <taxon>Eukaryota</taxon>
        <taxon>Viridiplantae</taxon>
        <taxon>Streptophyta</taxon>
        <taxon>Embryophyta</taxon>
        <taxon>Tracheophyta</taxon>
        <taxon>Spermatophyta</taxon>
        <taxon>Magnoliopsida</taxon>
        <taxon>eudicotyledons</taxon>
        <taxon>Gunneridae</taxon>
        <taxon>Pentapetalae</taxon>
        <taxon>Caryophyllales</taxon>
        <taxon>Cactineae</taxon>
        <taxon>Cactaceae</taxon>
        <taxon>Opuntioideae</taxon>
        <taxon>Opuntia</taxon>
    </lineage>
</organism>
<dbReference type="AlphaFoldDB" id="A0A7C8Z1R0"/>